<dbReference type="Proteomes" id="UP000886885">
    <property type="component" value="Chromosome 4D"/>
</dbReference>
<keyword evidence="2 6" id="KW-0853">WD repeat</keyword>
<keyword evidence="4 7" id="KW-0156">Chromatin regulator</keyword>
<dbReference type="GO" id="GO:0031491">
    <property type="term" value="F:nucleosome binding"/>
    <property type="evidence" value="ECO:0007669"/>
    <property type="project" value="TreeGrafter"/>
</dbReference>
<dbReference type="PROSITE" id="PS00678">
    <property type="entry name" value="WD_REPEATS_1"/>
    <property type="match status" value="1"/>
</dbReference>
<comment type="subcellular location">
    <subcellularLocation>
        <location evidence="1 7">Nucleus</location>
    </subcellularLocation>
</comment>
<dbReference type="SMART" id="SM00320">
    <property type="entry name" value="WD40"/>
    <property type="match status" value="6"/>
</dbReference>
<feature type="repeat" description="WD" evidence="6">
    <location>
        <begin position="62"/>
        <end position="92"/>
    </location>
</feature>
<feature type="repeat" description="WD" evidence="6">
    <location>
        <begin position="121"/>
        <end position="162"/>
    </location>
</feature>
<dbReference type="GO" id="GO:0000785">
    <property type="term" value="C:chromatin"/>
    <property type="evidence" value="ECO:0007669"/>
    <property type="project" value="TreeGrafter"/>
</dbReference>
<dbReference type="FunFam" id="2.130.10.10:FF:000418">
    <property type="entry name" value="Protein HIRA"/>
    <property type="match status" value="1"/>
</dbReference>
<dbReference type="InterPro" id="IPR031120">
    <property type="entry name" value="HIR1-like"/>
</dbReference>
<evidence type="ECO:0000313" key="11">
    <source>
        <dbReference type="EMBL" id="KAG6778059.1"/>
    </source>
</evidence>
<comment type="similarity">
    <text evidence="7">Belongs to the WD repeat HIR1 family.</text>
</comment>
<dbReference type="InterPro" id="IPR055410">
    <property type="entry name" value="Beta-prop_CAF1B_HIR1"/>
</dbReference>
<dbReference type="GO" id="GO:0006351">
    <property type="term" value="P:DNA-templated transcription"/>
    <property type="evidence" value="ECO:0007669"/>
    <property type="project" value="InterPro"/>
</dbReference>
<evidence type="ECO:0000256" key="8">
    <source>
        <dbReference type="SAM" id="MobiDB-lite"/>
    </source>
</evidence>
<evidence type="ECO:0000256" key="3">
    <source>
        <dbReference type="ARBA" id="ARBA00022737"/>
    </source>
</evidence>
<dbReference type="PROSITE" id="PS50082">
    <property type="entry name" value="WD_REPEATS_2"/>
    <property type="match status" value="4"/>
</dbReference>
<dbReference type="GO" id="GO:0006355">
    <property type="term" value="P:regulation of DNA-templated transcription"/>
    <property type="evidence" value="ECO:0007669"/>
    <property type="project" value="InterPro"/>
</dbReference>
<dbReference type="EMBL" id="JAAWWB010000008">
    <property type="protein sequence ID" value="KAG6778059.1"/>
    <property type="molecule type" value="Genomic_DNA"/>
</dbReference>
<dbReference type="PROSITE" id="PS50294">
    <property type="entry name" value="WD_REPEATS_REGION"/>
    <property type="match status" value="3"/>
</dbReference>
<organism evidence="11 12">
    <name type="scientific">Populus tomentosa</name>
    <name type="common">Chinese white poplar</name>
    <dbReference type="NCBI Taxonomy" id="118781"/>
    <lineage>
        <taxon>Eukaryota</taxon>
        <taxon>Viridiplantae</taxon>
        <taxon>Streptophyta</taxon>
        <taxon>Embryophyta</taxon>
        <taxon>Tracheophyta</taxon>
        <taxon>Spermatophyta</taxon>
        <taxon>Magnoliopsida</taxon>
        <taxon>eudicotyledons</taxon>
        <taxon>Gunneridae</taxon>
        <taxon>Pentapetalae</taxon>
        <taxon>rosids</taxon>
        <taxon>fabids</taxon>
        <taxon>Malpighiales</taxon>
        <taxon>Salicaceae</taxon>
        <taxon>Saliceae</taxon>
        <taxon>Populus</taxon>
    </lineage>
</organism>
<dbReference type="GO" id="GO:0006338">
    <property type="term" value="P:chromatin remodeling"/>
    <property type="evidence" value="ECO:0007669"/>
    <property type="project" value="InterPro"/>
</dbReference>
<comment type="function">
    <text evidence="7">Required for replication-independent chromatin assembly and for the periodic repression of histone gene transcription during the cell cycle.</text>
</comment>
<evidence type="ECO:0000313" key="12">
    <source>
        <dbReference type="Proteomes" id="UP000886885"/>
    </source>
</evidence>
<feature type="repeat" description="WD" evidence="6">
    <location>
        <begin position="9"/>
        <end position="44"/>
    </location>
</feature>
<evidence type="ECO:0000256" key="6">
    <source>
        <dbReference type="PROSITE-ProRule" id="PRU00221"/>
    </source>
</evidence>
<feature type="region of interest" description="Disordered" evidence="8">
    <location>
        <begin position="1047"/>
        <end position="1071"/>
    </location>
</feature>
<keyword evidence="12" id="KW-1185">Reference proteome</keyword>
<dbReference type="OrthoDB" id="1741719at2759"/>
<keyword evidence="7" id="KW-0804">Transcription</keyword>
<evidence type="ECO:0000256" key="4">
    <source>
        <dbReference type="ARBA" id="ARBA00022853"/>
    </source>
</evidence>
<keyword evidence="3 7" id="KW-0677">Repeat</keyword>
<dbReference type="InterPro" id="IPR001680">
    <property type="entry name" value="WD40_rpt"/>
</dbReference>
<dbReference type="Pfam" id="PF07569">
    <property type="entry name" value="Hira"/>
    <property type="match status" value="1"/>
</dbReference>
<feature type="region of interest" description="Disordered" evidence="8">
    <location>
        <begin position="441"/>
        <end position="481"/>
    </location>
</feature>
<sequence>MIAEKPSWVRHEGMQIFSIDIQPGGYRFATGGGDHKVRIWNMNSVSRDLEINEPTQRLLATLRDHFGSVNCVRWAKHGRYVASGSDDQVILVHERKPGSGTTEFGSGEPPDVENWKVAMTLRGHTADVVDLNWSPDDSILASGSLDNTIHVWNMSNGICTAVLRGHSSLVKGVTWDPIGSFIASQSDDKTVIIWRTSDWSLAHRTDGHWTKSLGSTFFRRLGWSPCGHFITTTHGFQKPRHSAPVLERGEWVATFDFLGHNAPIIVVKFNHSMFRRNFANAQEVKAAQVGWTNGASKIGGKESQPYNVIAIGSQDRTITVWTTASPRPLFVAKHFFTQSVVDLSWSPDGYSLFACSLDGSVATFHFDAKELGHRLSDIELDELKRSRYGDVRGRQANLAESAAQLLLEASAKETTNKKVALDIQQSQIPVKPSVDLGVIAKTSEPPVDGGKNSGGATGDGLNKVPTPAQISSPVKQREYRRADGRKRIIPEAVGVSNQPETMIGGAQSQSLDFPCVSSDHRKVENGIGSVDGGLRESSIRGTLIRNSDLKERSVVTARATVTESLVIEKVPGSAGRDGSINVEPFGSVKASSSSSSCSTPISIRVFDKKIGEDAIPISLKACPREHAVNDIVGVGNTCMMKETEIVCTRGAETLWSDRISGKVTVLAGNANFWAVGCEDGCLQISDIDHTERIGLWSCEFRFGGPEFKFTILMQYIVTVLGVKHNSLRVLIDQNGLAYSLKIMEVLNIYLLVDIISCFFKLIKTSYSINVLVVFEKVYTKCGRRAMPTMMMGSAATFVDCDECWKLLLVTRKGSLYVWDLFSRSCLLQDSLASLITSDPNSVKGTIKVISVKLSKSGSPLVVLATRHAFLFDMSLMCWLRVADDCFPASNFAGSWNLGSNQSGELAALQVDVRKFLARKPCGSRVTDDGVQTRAHLEAQLESSLALKSPNEYRQCLLSYIRFLAREADESRLREVCESFLGPPTGMAESTSSDAKTVSWDPCVLGMRKHKLLREDILPAMASNRKVQRLLNEFMDLLSEYESAETNLDQKTPMLPTTSQQATSQMDCDPSVTEQAIDHTNSAQPEKDHEDPTPIITDEADCTLLANDQVDTCPMVTDQVIPDSLDRDAGS</sequence>
<keyword evidence="7" id="KW-0678">Repressor</keyword>
<gene>
    <name evidence="11" type="ORF">POTOM_017904</name>
</gene>
<dbReference type="InterPro" id="IPR011494">
    <property type="entry name" value="HIRA-like_C"/>
</dbReference>
<accession>A0A8X8D4K4</accession>
<reference evidence="11" key="1">
    <citation type="journal article" date="2020" name="bioRxiv">
        <title>Hybrid origin of Populus tomentosa Carr. identified through genome sequencing and phylogenomic analysis.</title>
        <authorList>
            <person name="An X."/>
            <person name="Gao K."/>
            <person name="Chen Z."/>
            <person name="Li J."/>
            <person name="Yang X."/>
            <person name="Yang X."/>
            <person name="Zhou J."/>
            <person name="Guo T."/>
            <person name="Zhao T."/>
            <person name="Huang S."/>
            <person name="Miao D."/>
            <person name="Khan W.U."/>
            <person name="Rao P."/>
            <person name="Ye M."/>
            <person name="Lei B."/>
            <person name="Liao W."/>
            <person name="Wang J."/>
            <person name="Ji L."/>
            <person name="Li Y."/>
            <person name="Guo B."/>
            <person name="Mustafa N.S."/>
            <person name="Li S."/>
            <person name="Yun Q."/>
            <person name="Keller S.R."/>
            <person name="Mao J."/>
            <person name="Zhang R."/>
            <person name="Strauss S.H."/>
        </authorList>
    </citation>
    <scope>NUCLEOTIDE SEQUENCE</scope>
    <source>
        <strain evidence="11">GM15</strain>
        <tissue evidence="11">Leaf</tissue>
    </source>
</reference>
<feature type="domain" description="CAF1B/HIR1 beta-propeller" evidence="10">
    <location>
        <begin position="10"/>
        <end position="371"/>
    </location>
</feature>
<name>A0A8X8D4K4_POPTO</name>
<feature type="domain" description="Protein HIRA-like C-terminal" evidence="9">
    <location>
        <begin position="782"/>
        <end position="978"/>
    </location>
</feature>
<keyword evidence="7" id="KW-0805">Transcription regulation</keyword>
<dbReference type="InterPro" id="IPR019775">
    <property type="entry name" value="WD40_repeat_CS"/>
</dbReference>
<feature type="repeat" description="WD" evidence="6">
    <location>
        <begin position="163"/>
        <end position="204"/>
    </location>
</feature>
<dbReference type="Pfam" id="PF24105">
    <property type="entry name" value="Beta-prop_CAF1B_HIR1"/>
    <property type="match status" value="1"/>
</dbReference>
<evidence type="ECO:0000259" key="10">
    <source>
        <dbReference type="Pfam" id="PF24105"/>
    </source>
</evidence>
<comment type="caution">
    <text evidence="11">The sequence shown here is derived from an EMBL/GenBank/DDBJ whole genome shotgun (WGS) entry which is preliminary data.</text>
</comment>
<evidence type="ECO:0000259" key="9">
    <source>
        <dbReference type="Pfam" id="PF07569"/>
    </source>
</evidence>
<keyword evidence="5 7" id="KW-0539">Nucleus</keyword>
<evidence type="ECO:0000256" key="5">
    <source>
        <dbReference type="ARBA" id="ARBA00023242"/>
    </source>
</evidence>
<evidence type="ECO:0000256" key="1">
    <source>
        <dbReference type="ARBA" id="ARBA00004123"/>
    </source>
</evidence>
<protein>
    <recommendedName>
        <fullName evidence="7">Protein HIRA</fullName>
    </recommendedName>
</protein>
<dbReference type="GO" id="GO:0005634">
    <property type="term" value="C:nucleus"/>
    <property type="evidence" value="ECO:0007669"/>
    <property type="project" value="UniProtKB-SubCell"/>
</dbReference>
<dbReference type="GO" id="GO:0000417">
    <property type="term" value="C:HIR complex"/>
    <property type="evidence" value="ECO:0007669"/>
    <property type="project" value="TreeGrafter"/>
</dbReference>
<dbReference type="PANTHER" id="PTHR13831">
    <property type="entry name" value="MEMBER OF THE HIR1 FAMILY OF WD-REPEAT PROTEINS"/>
    <property type="match status" value="1"/>
</dbReference>
<evidence type="ECO:0000256" key="2">
    <source>
        <dbReference type="ARBA" id="ARBA00022574"/>
    </source>
</evidence>
<evidence type="ECO:0000256" key="7">
    <source>
        <dbReference type="RuleBase" id="RU364014"/>
    </source>
</evidence>
<dbReference type="PANTHER" id="PTHR13831:SF0">
    <property type="entry name" value="PROTEIN HIRA"/>
    <property type="match status" value="1"/>
</dbReference>
<proteinExistence type="inferred from homology"/>
<dbReference type="AlphaFoldDB" id="A0A8X8D4K4"/>
<dbReference type="CDD" id="cd00200">
    <property type="entry name" value="WD40"/>
    <property type="match status" value="1"/>
</dbReference>
<dbReference type="FunFam" id="2.130.10.10:FF:000354">
    <property type="entry name" value="Protein HIRA"/>
    <property type="match status" value="1"/>
</dbReference>